<accession>A0A8K0WY47</accession>
<feature type="compositionally biased region" description="Polar residues" evidence="1">
    <location>
        <begin position="97"/>
        <end position="115"/>
    </location>
</feature>
<evidence type="ECO:0000313" key="3">
    <source>
        <dbReference type="EMBL" id="KAH7329144.1"/>
    </source>
</evidence>
<proteinExistence type="predicted"/>
<protein>
    <recommendedName>
        <fullName evidence="2">DUF7729 domain-containing protein</fullName>
    </recommendedName>
</protein>
<reference evidence="3" key="1">
    <citation type="journal article" date="2021" name="Nat. Commun.">
        <title>Genetic determinants of endophytism in the Arabidopsis root mycobiome.</title>
        <authorList>
            <person name="Mesny F."/>
            <person name="Miyauchi S."/>
            <person name="Thiergart T."/>
            <person name="Pickel B."/>
            <person name="Atanasova L."/>
            <person name="Karlsson M."/>
            <person name="Huettel B."/>
            <person name="Barry K.W."/>
            <person name="Haridas S."/>
            <person name="Chen C."/>
            <person name="Bauer D."/>
            <person name="Andreopoulos W."/>
            <person name="Pangilinan J."/>
            <person name="LaButti K."/>
            <person name="Riley R."/>
            <person name="Lipzen A."/>
            <person name="Clum A."/>
            <person name="Drula E."/>
            <person name="Henrissat B."/>
            <person name="Kohler A."/>
            <person name="Grigoriev I.V."/>
            <person name="Martin F.M."/>
            <person name="Hacquard S."/>
        </authorList>
    </citation>
    <scope>NUCLEOTIDE SEQUENCE</scope>
    <source>
        <strain evidence="3">MPI-CAGE-CH-0235</strain>
    </source>
</reference>
<evidence type="ECO:0000313" key="4">
    <source>
        <dbReference type="Proteomes" id="UP000813444"/>
    </source>
</evidence>
<evidence type="ECO:0000259" key="2">
    <source>
        <dbReference type="Pfam" id="PF24855"/>
    </source>
</evidence>
<gene>
    <name evidence="3" type="ORF">B0I35DRAFT_473772</name>
</gene>
<dbReference type="Pfam" id="PF24855">
    <property type="entry name" value="DUF7729"/>
    <property type="match status" value="1"/>
</dbReference>
<feature type="domain" description="DUF7729" evidence="2">
    <location>
        <begin position="116"/>
        <end position="327"/>
    </location>
</feature>
<feature type="compositionally biased region" description="Basic and acidic residues" evidence="1">
    <location>
        <begin position="68"/>
        <end position="78"/>
    </location>
</feature>
<sequence>MASLSSTVMAQPQGPYPPQITRRADIEAPTSIVLDTVPLTSFTRPAPSPLPQELRRRQNRDNDDDEDRTSSEDEDARRTTSGATSESRTRSEDDEPTSTGSAATLTISIPPTATSLPRPFDDAPFAEFRLDGDDDSCPIFIADLLSNPNFLACYPASMMLMSSASFFRAQSNLLDMVRVLDATCEPDVVMCTEYLNSAAQNLTASENCGNEFNANHRRTMYAYNALRSYEMLYAATCLQDSTDDEDLYCYAKAVTNTSAPSDSYIYLLPYGLQMPGASRVTCSQCTQDTMAIFHSASADRSQPIAESYEPAALQVNTICGPNFVNATMPSPDSAGVRQSLPLQLAITLGICVYFTVNMLF</sequence>
<dbReference type="PANTHER" id="PTHR39460">
    <property type="entry name" value="EXPRESSED PROTEIN"/>
    <property type="match status" value="1"/>
</dbReference>
<feature type="compositionally biased region" description="Polar residues" evidence="1">
    <location>
        <begin position="1"/>
        <end position="10"/>
    </location>
</feature>
<name>A0A8K0WY47_9HYPO</name>
<dbReference type="OrthoDB" id="2564812at2759"/>
<dbReference type="EMBL" id="JAGPNK010000001">
    <property type="protein sequence ID" value="KAH7329144.1"/>
    <property type="molecule type" value="Genomic_DNA"/>
</dbReference>
<dbReference type="Proteomes" id="UP000813444">
    <property type="component" value="Unassembled WGS sequence"/>
</dbReference>
<dbReference type="InterPro" id="IPR056146">
    <property type="entry name" value="DUF7729"/>
</dbReference>
<comment type="caution">
    <text evidence="3">The sequence shown here is derived from an EMBL/GenBank/DDBJ whole genome shotgun (WGS) entry which is preliminary data.</text>
</comment>
<keyword evidence="4" id="KW-1185">Reference proteome</keyword>
<dbReference type="PANTHER" id="PTHR39460:SF1">
    <property type="entry name" value="C6 TRANSCRIPTION FACTOR"/>
    <property type="match status" value="1"/>
</dbReference>
<dbReference type="AlphaFoldDB" id="A0A8K0WY47"/>
<organism evidence="3 4">
    <name type="scientific">Stachybotrys elegans</name>
    <dbReference type="NCBI Taxonomy" id="80388"/>
    <lineage>
        <taxon>Eukaryota</taxon>
        <taxon>Fungi</taxon>
        <taxon>Dikarya</taxon>
        <taxon>Ascomycota</taxon>
        <taxon>Pezizomycotina</taxon>
        <taxon>Sordariomycetes</taxon>
        <taxon>Hypocreomycetidae</taxon>
        <taxon>Hypocreales</taxon>
        <taxon>Stachybotryaceae</taxon>
        <taxon>Stachybotrys</taxon>
    </lineage>
</organism>
<evidence type="ECO:0000256" key="1">
    <source>
        <dbReference type="SAM" id="MobiDB-lite"/>
    </source>
</evidence>
<feature type="region of interest" description="Disordered" evidence="1">
    <location>
        <begin position="1"/>
        <end position="120"/>
    </location>
</feature>